<accession>A0A955LHC6</accession>
<comment type="caution">
    <text evidence="1">The sequence shown here is derived from an EMBL/GenBank/DDBJ whole genome shotgun (WGS) entry which is preliminary data.</text>
</comment>
<dbReference type="EMBL" id="JAGQKX010000105">
    <property type="protein sequence ID" value="MCA9390473.1"/>
    <property type="molecule type" value="Genomic_DNA"/>
</dbReference>
<protein>
    <submittedName>
        <fullName evidence="1">Uncharacterized protein</fullName>
    </submittedName>
</protein>
<evidence type="ECO:0000313" key="2">
    <source>
        <dbReference type="Proteomes" id="UP000701698"/>
    </source>
</evidence>
<organism evidence="1 2">
    <name type="scientific">candidate division WWE3 bacterium</name>
    <dbReference type="NCBI Taxonomy" id="2053526"/>
    <lineage>
        <taxon>Bacteria</taxon>
        <taxon>Katanobacteria</taxon>
    </lineage>
</organism>
<evidence type="ECO:0000313" key="1">
    <source>
        <dbReference type="EMBL" id="MCA9390473.1"/>
    </source>
</evidence>
<reference evidence="1" key="1">
    <citation type="submission" date="2020-04" db="EMBL/GenBank/DDBJ databases">
        <authorList>
            <person name="Zhang T."/>
        </authorList>
    </citation>
    <scope>NUCLEOTIDE SEQUENCE</scope>
    <source>
        <strain evidence="1">HKST-UBA01</strain>
    </source>
</reference>
<dbReference type="InterPro" id="IPR036038">
    <property type="entry name" value="Aminotransferase-like"/>
</dbReference>
<dbReference type="Proteomes" id="UP000701698">
    <property type="component" value="Unassembled WGS sequence"/>
</dbReference>
<dbReference type="AlphaFoldDB" id="A0A955LHC6"/>
<name>A0A955LHC6_UNCKA</name>
<feature type="non-terminal residue" evidence="1">
    <location>
        <position position="290"/>
    </location>
</feature>
<dbReference type="SUPFAM" id="SSF56752">
    <property type="entry name" value="D-aminoacid aminotransferase-like PLP-dependent enzymes"/>
    <property type="match status" value="1"/>
</dbReference>
<dbReference type="GO" id="GO:0003824">
    <property type="term" value="F:catalytic activity"/>
    <property type="evidence" value="ECO:0007669"/>
    <property type="project" value="InterPro"/>
</dbReference>
<gene>
    <name evidence="1" type="ORF">KC571_03650</name>
</gene>
<reference evidence="1" key="2">
    <citation type="journal article" date="2021" name="Microbiome">
        <title>Successional dynamics and alternative stable states in a saline activated sludge microbial community over 9 years.</title>
        <authorList>
            <person name="Wang Y."/>
            <person name="Ye J."/>
            <person name="Ju F."/>
            <person name="Liu L."/>
            <person name="Boyd J.A."/>
            <person name="Deng Y."/>
            <person name="Parks D.H."/>
            <person name="Jiang X."/>
            <person name="Yin X."/>
            <person name="Woodcroft B.J."/>
            <person name="Tyson G.W."/>
            <person name="Hugenholtz P."/>
            <person name="Polz M.F."/>
            <person name="Zhang T."/>
        </authorList>
    </citation>
    <scope>NUCLEOTIDE SEQUENCE</scope>
    <source>
        <strain evidence="1">HKST-UBA01</strain>
    </source>
</reference>
<proteinExistence type="predicted"/>
<sequence>MKSMIGYDGFDWRPDLEVQSGNNYGDGIITGASAIVVNTSRKEWSIFDLWTPIKSYRDEHLWVPVAERLGRGHLIRLIDSCIRLGIYPDPKQIGTNLSPIEHPDKFWKYFLEWAVELHRQALLLNAKDLIKGKYSRVYMRMLVTGLQSGVGPPSVDNPRPGSVQLILQPLGEYAAPNAIVLPSDTLTVGDPMARVKMTANYPTYIQMKHAAHERAATLWGLEVDDSFSVKLGSGGQLLVGEASTSTLGGVWMLGGEPTVLVPDHAVNNTLVGRTAGWILKIAEEELGLKA</sequence>